<dbReference type="Pfam" id="PF00144">
    <property type="entry name" value="Beta-lactamase"/>
    <property type="match status" value="1"/>
</dbReference>
<dbReference type="Gene3D" id="3.40.710.10">
    <property type="entry name" value="DD-peptidase/beta-lactamase superfamily"/>
    <property type="match status" value="1"/>
</dbReference>
<reference evidence="2 3" key="1">
    <citation type="submission" date="2020-08" db="EMBL/GenBank/DDBJ databases">
        <title>Bridging the membrane lipid divide: bacteria of the FCB group superphylum have the potential to synthesize archaeal ether lipids.</title>
        <authorList>
            <person name="Villanueva L."/>
            <person name="Von Meijenfeldt F.A.B."/>
            <person name="Westbye A.B."/>
            <person name="Yadav S."/>
            <person name="Hopmans E.C."/>
            <person name="Dutilh B.E."/>
            <person name="Sinninghe Damste J.S."/>
        </authorList>
    </citation>
    <scope>NUCLEOTIDE SEQUENCE [LARGE SCALE GENOMIC DNA]</scope>
    <source>
        <strain evidence="2">NIOZ-UU36</strain>
    </source>
</reference>
<evidence type="ECO:0000259" key="1">
    <source>
        <dbReference type="Pfam" id="PF00144"/>
    </source>
</evidence>
<dbReference type="EMBL" id="JACNJN010000119">
    <property type="protein sequence ID" value="MBC8335705.1"/>
    <property type="molecule type" value="Genomic_DNA"/>
</dbReference>
<dbReference type="PANTHER" id="PTHR43283">
    <property type="entry name" value="BETA-LACTAMASE-RELATED"/>
    <property type="match status" value="1"/>
</dbReference>
<feature type="domain" description="Beta-lactamase-related" evidence="1">
    <location>
        <begin position="20"/>
        <end position="384"/>
    </location>
</feature>
<dbReference type="InterPro" id="IPR001466">
    <property type="entry name" value="Beta-lactam-related"/>
</dbReference>
<dbReference type="PANTHER" id="PTHR43283:SF3">
    <property type="entry name" value="BETA-LACTAMASE FAMILY PROTEIN (AFU_ORTHOLOGUE AFUA_5G07500)"/>
    <property type="match status" value="1"/>
</dbReference>
<dbReference type="InterPro" id="IPR050789">
    <property type="entry name" value="Diverse_Enzym_Activities"/>
</dbReference>
<evidence type="ECO:0000313" key="2">
    <source>
        <dbReference type="EMBL" id="MBC8335705.1"/>
    </source>
</evidence>
<proteinExistence type="predicted"/>
<accession>A0A8J6NJH0</accession>
<dbReference type="SUPFAM" id="SSF56601">
    <property type="entry name" value="beta-lactamase/transpeptidase-like"/>
    <property type="match status" value="1"/>
</dbReference>
<evidence type="ECO:0000313" key="3">
    <source>
        <dbReference type="Proteomes" id="UP000614469"/>
    </source>
</evidence>
<name>A0A8J6NJH0_9CHLR</name>
<comment type="caution">
    <text evidence="2">The sequence shown here is derived from an EMBL/GenBank/DDBJ whole genome shotgun (WGS) entry which is preliminary data.</text>
</comment>
<sequence length="398" mass="43933">MKRTNPDVLGFSTKRLGRINSLINRYVESGKLAGAVTCVARRGQVVHLENFGYQNLEAKVPMSQDSIFRIYSMTKPIASVALMMLYEESLFNLTDEVSQYIPAFKDAKVWGADGALETPLRPMTVQDLLRHTAGLSYGGHLESESPVDKFYDEADLFNTQITNAELVDRIASLPLKYHPGEKWHYSVATDVVGYLVEVFSGKPLGDFMQEEIFDPLGMVDTAFHIDPSKLDRFCTLYGKTSDSEFGVLDLPDSSVYLPPVANQSGGSGLVSTLADYLNFAQCILNGGKLNGVRLLGPKTIELMTCNHLPPALLPIAFEGTEPMLGMGFSLGFGVMLDTAQTGIMGSVGDHGWGGYAETYFWIDPQEDLIAILMTQYLPSQTYPIRKEFRTAVYQALEV</sequence>
<dbReference type="InterPro" id="IPR012338">
    <property type="entry name" value="Beta-lactam/transpept-like"/>
</dbReference>
<protein>
    <submittedName>
        <fullName evidence="2">Beta-lactamase family protein</fullName>
    </submittedName>
</protein>
<dbReference type="AlphaFoldDB" id="A0A8J6NJH0"/>
<organism evidence="2 3">
    <name type="scientific">Candidatus Desulfolinea nitratireducens</name>
    <dbReference type="NCBI Taxonomy" id="2841698"/>
    <lineage>
        <taxon>Bacteria</taxon>
        <taxon>Bacillati</taxon>
        <taxon>Chloroflexota</taxon>
        <taxon>Anaerolineae</taxon>
        <taxon>Anaerolineales</taxon>
        <taxon>Anaerolineales incertae sedis</taxon>
        <taxon>Candidatus Desulfolinea</taxon>
    </lineage>
</organism>
<gene>
    <name evidence="2" type="ORF">H8E29_10590</name>
</gene>
<dbReference type="Proteomes" id="UP000614469">
    <property type="component" value="Unassembled WGS sequence"/>
</dbReference>